<proteinExistence type="predicted"/>
<evidence type="ECO:0000313" key="1">
    <source>
        <dbReference type="EMBL" id="MBT1586819.1"/>
    </source>
</evidence>
<dbReference type="EMBL" id="JAHEWS010000003">
    <property type="protein sequence ID" value="MBT1586819.1"/>
    <property type="molecule type" value="Genomic_DNA"/>
</dbReference>
<protein>
    <submittedName>
        <fullName evidence="1">Uncharacterized protein</fullName>
    </submittedName>
</protein>
<organism evidence="1 2">
    <name type="scientific">Curtobacterium aurantiacum</name>
    <dbReference type="NCBI Taxonomy" id="3236919"/>
    <lineage>
        <taxon>Bacteria</taxon>
        <taxon>Bacillati</taxon>
        <taxon>Actinomycetota</taxon>
        <taxon>Actinomycetes</taxon>
        <taxon>Micrococcales</taxon>
        <taxon>Microbacteriaceae</taxon>
        <taxon>Curtobacterium</taxon>
    </lineage>
</organism>
<dbReference type="Proteomes" id="UP001519641">
    <property type="component" value="Unassembled WGS sequence"/>
</dbReference>
<accession>A0ABS5VBG0</accession>
<evidence type="ECO:0000313" key="2">
    <source>
        <dbReference type="Proteomes" id="UP001519641"/>
    </source>
</evidence>
<comment type="caution">
    <text evidence="1">The sequence shown here is derived from an EMBL/GenBank/DDBJ whole genome shotgun (WGS) entry which is preliminary data.</text>
</comment>
<name>A0ABS5VBG0_9MICO</name>
<keyword evidence="2" id="KW-1185">Reference proteome</keyword>
<reference evidence="1 2" key="1">
    <citation type="submission" date="2021-05" db="EMBL/GenBank/DDBJ databases">
        <title>Whole genome sequence of Curtobacterium flaccumfaciens pv. flaccumfaciens strain CFBP 8819.</title>
        <authorList>
            <person name="Osdaghi E."/>
            <person name="Taghouti G."/>
            <person name="Portier P."/>
            <person name="Fazliarab A."/>
            <person name="Taghavi S.M."/>
            <person name="Briand M."/>
            <person name="Le-Saux M."/>
            <person name="Jacques M.-A."/>
        </authorList>
    </citation>
    <scope>NUCLEOTIDE SEQUENCE [LARGE SCALE GENOMIC DNA]</scope>
    <source>
        <strain evidence="1 2">CFBP 8819</strain>
    </source>
</reference>
<dbReference type="RefSeq" id="WP_214543666.1">
    <property type="nucleotide sequence ID" value="NZ_JAHEWS010000003.1"/>
</dbReference>
<sequence length="110" mass="11859">MTNYLLRLECVAQLGAADDRRAALAADFDTIAEALFDLDDVHDQDLTADLSTGTLTFSIGVDADDESGALDRALGAVRTALHVAGRGTPGWEQHYRMLRQEVEETPLGAL</sequence>
<gene>
    <name evidence="1" type="ORF">KK097_03205</name>
</gene>